<proteinExistence type="predicted"/>
<accession>A0A807LIR9</accession>
<sequence>MEIVLMRHGEPEFSAQQGSARVKATDMSGWIAGYDASGVTGEPDCHAVLADKRHAFVISSPLPRARASLQAMNLTPDLIADDLREAPLPVFNLPWLRLSPQAWLVLFRLCWLSGALAGPESKKQTMQRAEKMALTLIAHAQQHERVLSMGHGVINRLIARELEKAGWAKREHTGNGYWSSVTFTAAGRDNPAA</sequence>
<protein>
    <recommendedName>
        <fullName evidence="3">Phosphoglycerate mutase</fullName>
    </recommendedName>
</protein>
<gene>
    <name evidence="1" type="ORF">BWI95_13060</name>
</gene>
<dbReference type="Gene3D" id="3.40.50.1240">
    <property type="entry name" value="Phosphoglycerate mutase-like"/>
    <property type="match status" value="1"/>
</dbReference>
<keyword evidence="2" id="KW-1185">Reference proteome</keyword>
<evidence type="ECO:0008006" key="3">
    <source>
        <dbReference type="Google" id="ProtNLM"/>
    </source>
</evidence>
<dbReference type="InterPro" id="IPR029033">
    <property type="entry name" value="His_PPase_superfam"/>
</dbReference>
<dbReference type="Pfam" id="PF00300">
    <property type="entry name" value="His_Phos_1"/>
    <property type="match status" value="1"/>
</dbReference>
<dbReference type="InterPro" id="IPR013078">
    <property type="entry name" value="His_Pase_superF_clade-1"/>
</dbReference>
<dbReference type="Proteomes" id="UP000187148">
    <property type="component" value="Chromosome"/>
</dbReference>
<dbReference type="KEGG" id="kco:BWI95_13060"/>
<dbReference type="AlphaFoldDB" id="A0A807LIR9"/>
<dbReference type="EMBL" id="CP019445">
    <property type="protein sequence ID" value="APZ05908.1"/>
    <property type="molecule type" value="Genomic_DNA"/>
</dbReference>
<name>A0A807LIR9_9ENTR</name>
<reference evidence="1 2" key="1">
    <citation type="submission" date="2017-01" db="EMBL/GenBank/DDBJ databases">
        <authorList>
            <person name="Cao J.-M."/>
        </authorList>
    </citation>
    <scope>NUCLEOTIDE SEQUENCE [LARGE SCALE GENOMIC DNA]</scope>
    <source>
        <strain evidence="1 2">888-76</strain>
    </source>
</reference>
<evidence type="ECO:0000313" key="2">
    <source>
        <dbReference type="Proteomes" id="UP000187148"/>
    </source>
</evidence>
<evidence type="ECO:0000313" key="1">
    <source>
        <dbReference type="EMBL" id="APZ05908.1"/>
    </source>
</evidence>
<dbReference type="SUPFAM" id="SSF53254">
    <property type="entry name" value="Phosphoglycerate mutase-like"/>
    <property type="match status" value="1"/>
</dbReference>
<organism evidence="1 2">
    <name type="scientific">Kosakonia cowanii JCM 10956 = DSM 18146</name>
    <dbReference type="NCBI Taxonomy" id="1300165"/>
    <lineage>
        <taxon>Bacteria</taxon>
        <taxon>Pseudomonadati</taxon>
        <taxon>Pseudomonadota</taxon>
        <taxon>Gammaproteobacteria</taxon>
        <taxon>Enterobacterales</taxon>
        <taxon>Enterobacteriaceae</taxon>
        <taxon>Kosakonia</taxon>
    </lineage>
</organism>
<dbReference type="RefSeq" id="WP_076769613.1">
    <property type="nucleotide sequence ID" value="NZ_CP019445.1"/>
</dbReference>